<comment type="caution">
    <text evidence="10">The sequence shown here is derived from an EMBL/GenBank/DDBJ whole genome shotgun (WGS) entry which is preliminary data.</text>
</comment>
<accession>A0A841FQ39</accession>
<keyword evidence="6 8" id="KW-0472">Membrane</keyword>
<evidence type="ECO:0000313" key="11">
    <source>
        <dbReference type="Proteomes" id="UP000548476"/>
    </source>
</evidence>
<evidence type="ECO:0000256" key="3">
    <source>
        <dbReference type="ARBA" id="ARBA00022475"/>
    </source>
</evidence>
<evidence type="ECO:0000256" key="7">
    <source>
        <dbReference type="SAM" id="MobiDB-lite"/>
    </source>
</evidence>
<evidence type="ECO:0000256" key="8">
    <source>
        <dbReference type="SAM" id="Phobius"/>
    </source>
</evidence>
<dbReference type="Pfam" id="PF01757">
    <property type="entry name" value="Acyl_transf_3"/>
    <property type="match status" value="1"/>
</dbReference>
<evidence type="ECO:0000259" key="9">
    <source>
        <dbReference type="Pfam" id="PF01757"/>
    </source>
</evidence>
<evidence type="ECO:0000256" key="4">
    <source>
        <dbReference type="ARBA" id="ARBA00022692"/>
    </source>
</evidence>
<dbReference type="GO" id="GO:0009246">
    <property type="term" value="P:enterobacterial common antigen biosynthetic process"/>
    <property type="evidence" value="ECO:0007669"/>
    <property type="project" value="TreeGrafter"/>
</dbReference>
<protein>
    <submittedName>
        <fullName evidence="10">Surface polysaccharide O-acyltransferase-like enzyme</fullName>
    </submittedName>
</protein>
<organism evidence="10 11">
    <name type="scientific">Phytomonospora endophytica</name>
    <dbReference type="NCBI Taxonomy" id="714109"/>
    <lineage>
        <taxon>Bacteria</taxon>
        <taxon>Bacillati</taxon>
        <taxon>Actinomycetota</taxon>
        <taxon>Actinomycetes</taxon>
        <taxon>Micromonosporales</taxon>
        <taxon>Micromonosporaceae</taxon>
        <taxon>Phytomonospora</taxon>
    </lineage>
</organism>
<feature type="transmembrane region" description="Helical" evidence="8">
    <location>
        <begin position="82"/>
        <end position="103"/>
    </location>
</feature>
<feature type="transmembrane region" description="Helical" evidence="8">
    <location>
        <begin position="187"/>
        <end position="204"/>
    </location>
</feature>
<feature type="region of interest" description="Disordered" evidence="7">
    <location>
        <begin position="1"/>
        <end position="34"/>
    </location>
</feature>
<dbReference type="Proteomes" id="UP000548476">
    <property type="component" value="Unassembled WGS sequence"/>
</dbReference>
<evidence type="ECO:0000256" key="2">
    <source>
        <dbReference type="ARBA" id="ARBA00007400"/>
    </source>
</evidence>
<feature type="transmembrane region" description="Helical" evidence="8">
    <location>
        <begin position="246"/>
        <end position="263"/>
    </location>
</feature>
<dbReference type="GO" id="GO:0016413">
    <property type="term" value="F:O-acetyltransferase activity"/>
    <property type="evidence" value="ECO:0007669"/>
    <property type="project" value="TreeGrafter"/>
</dbReference>
<dbReference type="AlphaFoldDB" id="A0A841FQ39"/>
<feature type="transmembrane region" description="Helical" evidence="8">
    <location>
        <begin position="269"/>
        <end position="288"/>
    </location>
</feature>
<dbReference type="PANTHER" id="PTHR40074">
    <property type="entry name" value="O-ACETYLTRANSFERASE WECH"/>
    <property type="match status" value="1"/>
</dbReference>
<feature type="transmembrane region" description="Helical" evidence="8">
    <location>
        <begin position="333"/>
        <end position="358"/>
    </location>
</feature>
<feature type="transmembrane region" description="Helical" evidence="8">
    <location>
        <begin position="115"/>
        <end position="132"/>
    </location>
</feature>
<keyword evidence="10" id="KW-0012">Acyltransferase</keyword>
<evidence type="ECO:0000256" key="1">
    <source>
        <dbReference type="ARBA" id="ARBA00004651"/>
    </source>
</evidence>
<evidence type="ECO:0000256" key="6">
    <source>
        <dbReference type="ARBA" id="ARBA00023136"/>
    </source>
</evidence>
<keyword evidence="11" id="KW-1185">Reference proteome</keyword>
<feature type="transmembrane region" description="Helical" evidence="8">
    <location>
        <begin position="162"/>
        <end position="180"/>
    </location>
</feature>
<comment type="subcellular location">
    <subcellularLocation>
        <location evidence="1">Cell membrane</location>
        <topology evidence="1">Multi-pass membrane protein</topology>
    </subcellularLocation>
</comment>
<dbReference type="PANTHER" id="PTHR40074:SF2">
    <property type="entry name" value="O-ACETYLTRANSFERASE WECH"/>
    <property type="match status" value="1"/>
</dbReference>
<keyword evidence="3" id="KW-1003">Cell membrane</keyword>
<evidence type="ECO:0000256" key="5">
    <source>
        <dbReference type="ARBA" id="ARBA00022989"/>
    </source>
</evidence>
<dbReference type="EMBL" id="JACHGT010000007">
    <property type="protein sequence ID" value="MBB6035672.1"/>
    <property type="molecule type" value="Genomic_DNA"/>
</dbReference>
<dbReference type="RefSeq" id="WP_203686757.1">
    <property type="nucleotide sequence ID" value="NZ_BONT01000076.1"/>
</dbReference>
<proteinExistence type="inferred from homology"/>
<keyword evidence="10" id="KW-0808">Transferase</keyword>
<name>A0A841FQ39_9ACTN</name>
<keyword evidence="4 8" id="KW-0812">Transmembrane</keyword>
<comment type="similarity">
    <text evidence="2">Belongs to the acyltransferase 3 family.</text>
</comment>
<gene>
    <name evidence="10" type="ORF">HNR73_003536</name>
</gene>
<evidence type="ECO:0000313" key="10">
    <source>
        <dbReference type="EMBL" id="MBB6035672.1"/>
    </source>
</evidence>
<dbReference type="InterPro" id="IPR002656">
    <property type="entry name" value="Acyl_transf_3_dom"/>
</dbReference>
<feature type="compositionally biased region" description="Low complexity" evidence="7">
    <location>
        <begin position="1"/>
        <end position="28"/>
    </location>
</feature>
<feature type="transmembrane region" description="Helical" evidence="8">
    <location>
        <begin position="216"/>
        <end position="239"/>
    </location>
</feature>
<keyword evidence="5 8" id="KW-1133">Transmembrane helix</keyword>
<feature type="domain" description="Acyltransferase 3" evidence="9">
    <location>
        <begin position="37"/>
        <end position="353"/>
    </location>
</feature>
<sequence length="368" mass="39842">MSAEPIAAPHASAPVVPAPRDSPEAAPADRPPREHRHDIDVLRLICAVGVVMGHVGGDYLMSVDVDPAKGSATYWTGMVFDSFSHFAVPMYFAIAGWAVLVGAPPKDGRRLAQRLVRVVIPLFVWTAIYLAWGRLNGTNGGSSAEFAWQSLLGTIRPAYHLWYLYTYVPVVLFLGFIVLLKAGKRPWGIALALLGFAVAGKHTGDLAQFTGWELPTFAWGFGVYQVVYAAAGAMVLALHNRRLPRWVWPLVATAAMGGVIWYQHAVHYVIPNSNLITAALMLGVALTISRMRVPERIRPLVGKLGGAALGAYMVHVLVLRTLSDWIAHPGHGWFPAIAVAVGLTAATLVIAFGASLLWGRLKLRRLLG</sequence>
<reference evidence="10 11" key="1">
    <citation type="submission" date="2020-08" db="EMBL/GenBank/DDBJ databases">
        <title>Genomic Encyclopedia of Type Strains, Phase IV (KMG-IV): sequencing the most valuable type-strain genomes for metagenomic binning, comparative biology and taxonomic classification.</title>
        <authorList>
            <person name="Goeker M."/>
        </authorList>
    </citation>
    <scope>NUCLEOTIDE SEQUENCE [LARGE SCALE GENOMIC DNA]</scope>
    <source>
        <strain evidence="10 11">YIM 65646</strain>
    </source>
</reference>
<dbReference type="GO" id="GO:0005886">
    <property type="term" value="C:plasma membrane"/>
    <property type="evidence" value="ECO:0007669"/>
    <property type="project" value="UniProtKB-SubCell"/>
</dbReference>
<feature type="transmembrane region" description="Helical" evidence="8">
    <location>
        <begin position="41"/>
        <end position="62"/>
    </location>
</feature>
<feature type="transmembrane region" description="Helical" evidence="8">
    <location>
        <begin position="300"/>
        <end position="321"/>
    </location>
</feature>